<accession>A0A7S2KZ49</accession>
<proteinExistence type="predicted"/>
<evidence type="ECO:0000313" key="2">
    <source>
        <dbReference type="EMBL" id="CAD9591179.1"/>
    </source>
</evidence>
<gene>
    <name evidence="2" type="ORF">SMAR0320_LOCUS7029</name>
</gene>
<dbReference type="AlphaFoldDB" id="A0A7S2KZ49"/>
<feature type="compositionally biased region" description="Low complexity" evidence="1">
    <location>
        <begin position="20"/>
        <end position="31"/>
    </location>
</feature>
<organism evidence="2">
    <name type="scientific">Skeletonema marinoi</name>
    <dbReference type="NCBI Taxonomy" id="267567"/>
    <lineage>
        <taxon>Eukaryota</taxon>
        <taxon>Sar</taxon>
        <taxon>Stramenopiles</taxon>
        <taxon>Ochrophyta</taxon>
        <taxon>Bacillariophyta</taxon>
        <taxon>Coscinodiscophyceae</taxon>
        <taxon>Thalassiosirophycidae</taxon>
        <taxon>Thalassiosirales</taxon>
        <taxon>Skeletonemataceae</taxon>
        <taxon>Skeletonema</taxon>
        <taxon>Skeletonema marinoi-dohrnii complex</taxon>
    </lineage>
</organism>
<dbReference type="EMBL" id="HBGZ01009834">
    <property type="protein sequence ID" value="CAD9591179.1"/>
    <property type="molecule type" value="Transcribed_RNA"/>
</dbReference>
<sequence>MPPSKKKSSKKKGGGKKKAAASATASSATSTPTVPRSNEEIIGNSWKNNVIKKSIVRELNEALVYESTISEKRKEIFAQLDALNGTSVNETGSTDLALMPVTYETEGMLNYPKMPCMLTVGKTAPFLMSKRFHGVPVNMMRGAGYDEVEMGFAKSWDPKQPVYHVDLPHLCRGSESTIFMGECYLDKEDVLHFAQRFAKGASSYNWPDSFAILQCPFCCKMALPLVNGKGKVDEACVKESTYIMILQNIMQFVKMGTSLQRIHRGLPRLCCKSCFEKNLIQEEELGISYPGVLKHGIMFHAAKNDFLKGFPEVKEGDEVESISMSAYSLFVMYERCGMQAAVDETIFVTTEAGMNSFRGKMEKIGIKLGEVSIKQAKAQYGEEEEGDTAERCQQVD</sequence>
<name>A0A7S2KZ49_9STRA</name>
<reference evidence="2" key="1">
    <citation type="submission" date="2021-01" db="EMBL/GenBank/DDBJ databases">
        <authorList>
            <person name="Corre E."/>
            <person name="Pelletier E."/>
            <person name="Niang G."/>
            <person name="Scheremetjew M."/>
            <person name="Finn R."/>
            <person name="Kale V."/>
            <person name="Holt S."/>
            <person name="Cochrane G."/>
            <person name="Meng A."/>
            <person name="Brown T."/>
            <person name="Cohen L."/>
        </authorList>
    </citation>
    <scope>NUCLEOTIDE SEQUENCE</scope>
    <source>
        <strain evidence="2">SM1012Den-03</strain>
    </source>
</reference>
<feature type="compositionally biased region" description="Basic residues" evidence="1">
    <location>
        <begin position="1"/>
        <end position="19"/>
    </location>
</feature>
<protein>
    <submittedName>
        <fullName evidence="2">Uncharacterized protein</fullName>
    </submittedName>
</protein>
<feature type="region of interest" description="Disordered" evidence="1">
    <location>
        <begin position="1"/>
        <end position="39"/>
    </location>
</feature>
<evidence type="ECO:0000256" key="1">
    <source>
        <dbReference type="SAM" id="MobiDB-lite"/>
    </source>
</evidence>